<dbReference type="AlphaFoldDB" id="A0A9X9M601"/>
<proteinExistence type="predicted"/>
<accession>A0A9X9M601</accession>
<reference evidence="1 2" key="1">
    <citation type="submission" date="2018-10" db="EMBL/GenBank/DDBJ databases">
        <authorList>
            <person name="Ekblom R."/>
            <person name="Jareborg N."/>
        </authorList>
    </citation>
    <scope>NUCLEOTIDE SEQUENCE [LARGE SCALE GENOMIC DNA]</scope>
    <source>
        <tissue evidence="1">Muscle</tissue>
    </source>
</reference>
<organism evidence="1 2">
    <name type="scientific">Gulo gulo</name>
    <name type="common">Wolverine</name>
    <name type="synonym">Gluton</name>
    <dbReference type="NCBI Taxonomy" id="48420"/>
    <lineage>
        <taxon>Eukaryota</taxon>
        <taxon>Metazoa</taxon>
        <taxon>Chordata</taxon>
        <taxon>Craniata</taxon>
        <taxon>Vertebrata</taxon>
        <taxon>Euteleostomi</taxon>
        <taxon>Mammalia</taxon>
        <taxon>Eutheria</taxon>
        <taxon>Laurasiatheria</taxon>
        <taxon>Carnivora</taxon>
        <taxon>Caniformia</taxon>
        <taxon>Musteloidea</taxon>
        <taxon>Mustelidae</taxon>
        <taxon>Guloninae</taxon>
        <taxon>Gulo</taxon>
    </lineage>
</organism>
<feature type="non-terminal residue" evidence="1">
    <location>
        <position position="99"/>
    </location>
</feature>
<comment type="caution">
    <text evidence="1">The sequence shown here is derived from an EMBL/GenBank/DDBJ whole genome shotgun (WGS) entry which is preliminary data.</text>
</comment>
<dbReference type="Proteomes" id="UP000269945">
    <property type="component" value="Unassembled WGS sequence"/>
</dbReference>
<evidence type="ECO:0000313" key="1">
    <source>
        <dbReference type="EMBL" id="VCX37567.1"/>
    </source>
</evidence>
<keyword evidence="2" id="KW-1185">Reference proteome</keyword>
<feature type="non-terminal residue" evidence="1">
    <location>
        <position position="1"/>
    </location>
</feature>
<gene>
    <name evidence="1" type="ORF">BN2614_LOCUS1</name>
</gene>
<dbReference type="EMBL" id="CYRY02043288">
    <property type="protein sequence ID" value="VCX37567.1"/>
    <property type="molecule type" value="Genomic_DNA"/>
</dbReference>
<protein>
    <submittedName>
        <fullName evidence="1">Uncharacterized protein</fullName>
    </submittedName>
</protein>
<sequence>SSRNFLSRSWRRSCSSLSCRSCSSWRNFLSPSWIFSSFSLHHRADRHPGIAACLGAAALHPPDIACRAVRASSPSAAALPPAAAALPPDIVSPAPGGAS</sequence>
<name>A0A9X9M601_GULGU</name>
<evidence type="ECO:0000313" key="2">
    <source>
        <dbReference type="Proteomes" id="UP000269945"/>
    </source>
</evidence>